<protein>
    <submittedName>
        <fullName evidence="2">Quinolinate synthase</fullName>
    </submittedName>
</protein>
<dbReference type="EMBL" id="JAMDLW010000019">
    <property type="protein sequence ID" value="MCY9520726.1"/>
    <property type="molecule type" value="Genomic_DNA"/>
</dbReference>
<proteinExistence type="predicted"/>
<organism evidence="2 3">
    <name type="scientific">Paenibacillus apiarius</name>
    <dbReference type="NCBI Taxonomy" id="46240"/>
    <lineage>
        <taxon>Bacteria</taxon>
        <taxon>Bacillati</taxon>
        <taxon>Bacillota</taxon>
        <taxon>Bacilli</taxon>
        <taxon>Bacillales</taxon>
        <taxon>Paenibacillaceae</taxon>
        <taxon>Paenibacillus</taxon>
    </lineage>
</organism>
<feature type="transmembrane region" description="Helical" evidence="1">
    <location>
        <begin position="7"/>
        <end position="28"/>
    </location>
</feature>
<sequence length="189" mass="21505">MTKKVRVAPTVLIMIVTGAVLFGGWALYQKNFVKQPVEQIVQQHAEITRYHVDWQTGAMKVQIQTKPGVDVRQLVQQLTGDLEKQAKGNKVVIEYMNDHSTPEIDKWWSQALFDVAEAMVHQNYSHIPSRLQELQQKQPGIEVQTEMDNQYVYITLKDGQGSKTMLLPLEGTRMGVWPNEKSAIIDAMA</sequence>
<keyword evidence="1" id="KW-1133">Transmembrane helix</keyword>
<dbReference type="RefSeq" id="WP_087435431.1">
    <property type="nucleotide sequence ID" value="NZ_JAMDLV010000036.1"/>
</dbReference>
<accession>A0ABT4DXN2</accession>
<gene>
    <name evidence="2" type="ORF">M5X09_13800</name>
</gene>
<keyword evidence="1" id="KW-0812">Transmembrane</keyword>
<keyword evidence="3" id="KW-1185">Reference proteome</keyword>
<comment type="caution">
    <text evidence="2">The sequence shown here is derived from an EMBL/GenBank/DDBJ whole genome shotgun (WGS) entry which is preliminary data.</text>
</comment>
<evidence type="ECO:0000313" key="3">
    <source>
        <dbReference type="Proteomes" id="UP001207626"/>
    </source>
</evidence>
<dbReference type="Proteomes" id="UP001207626">
    <property type="component" value="Unassembled WGS sequence"/>
</dbReference>
<reference evidence="2 3" key="1">
    <citation type="submission" date="2022-05" db="EMBL/GenBank/DDBJ databases">
        <title>Genome Sequencing of Bee-Associated Microbes.</title>
        <authorList>
            <person name="Dunlap C."/>
        </authorList>
    </citation>
    <scope>NUCLEOTIDE SEQUENCE [LARGE SCALE GENOMIC DNA]</scope>
    <source>
        <strain evidence="2 3">NRRL NRS-1438</strain>
    </source>
</reference>
<keyword evidence="1" id="KW-0472">Membrane</keyword>
<name>A0ABT4DXN2_9BACL</name>
<evidence type="ECO:0000313" key="2">
    <source>
        <dbReference type="EMBL" id="MCY9520726.1"/>
    </source>
</evidence>
<evidence type="ECO:0000256" key="1">
    <source>
        <dbReference type="SAM" id="Phobius"/>
    </source>
</evidence>